<gene>
    <name evidence="2" type="ORF">ACFQMJ_27025</name>
</gene>
<dbReference type="Pfam" id="PF12760">
    <property type="entry name" value="Zn_ribbon_IS1595"/>
    <property type="match status" value="1"/>
</dbReference>
<organism evidence="2 3">
    <name type="scientific">Cohnella cellulosilytica</name>
    <dbReference type="NCBI Taxonomy" id="986710"/>
    <lineage>
        <taxon>Bacteria</taxon>
        <taxon>Bacillati</taxon>
        <taxon>Bacillota</taxon>
        <taxon>Bacilli</taxon>
        <taxon>Bacillales</taxon>
        <taxon>Paenibacillaceae</taxon>
        <taxon>Cohnella</taxon>
    </lineage>
</organism>
<evidence type="ECO:0000313" key="2">
    <source>
        <dbReference type="EMBL" id="MFC7152202.1"/>
    </source>
</evidence>
<dbReference type="EMBL" id="JBHTAI010000021">
    <property type="protein sequence ID" value="MFC7152202.1"/>
    <property type="molecule type" value="Genomic_DNA"/>
</dbReference>
<name>A0ABW2FL29_9BACL</name>
<evidence type="ECO:0000259" key="1">
    <source>
        <dbReference type="Pfam" id="PF12760"/>
    </source>
</evidence>
<dbReference type="InterPro" id="IPR024442">
    <property type="entry name" value="Transposase_Zn_ribbon"/>
</dbReference>
<dbReference type="Proteomes" id="UP001596378">
    <property type="component" value="Unassembled WGS sequence"/>
</dbReference>
<protein>
    <submittedName>
        <fullName evidence="2">Transposase</fullName>
    </submittedName>
</protein>
<comment type="caution">
    <text evidence="2">The sequence shown here is derived from an EMBL/GenBank/DDBJ whole genome shotgun (WGS) entry which is preliminary data.</text>
</comment>
<dbReference type="RefSeq" id="WP_378044353.1">
    <property type="nucleotide sequence ID" value="NZ_JBHMDN010000004.1"/>
</dbReference>
<accession>A0ABW2FL29</accession>
<proteinExistence type="predicted"/>
<feature type="domain" description="Transposase zinc-ribbon" evidence="1">
    <location>
        <begin position="15"/>
        <end position="60"/>
    </location>
</feature>
<keyword evidence="3" id="KW-1185">Reference proteome</keyword>
<sequence>MDQAEFRTFCLSGSNEQACIQLFQRARWPDGFRCPRCGGSDACAIRTRRLPLYECRSCGVQTSLTAGTILEGSRTPVRLWLLAMSLHAAPNGISAVRLSSIIGTTYKTAWLICHKIRHAMSQGDQKELLTGLVRINFAQYGRPYNPTVFRHPQEQPLLIGATMNAQGDFTYIKIKQAVEECSFPHLTCPLNKHPFLEKHVSPNAVEVIAVTLKYSKDRNIRLIQLCQKASNWINYTFNGIGPKHLQAYMDQFCFQYNQAAQEHSPFDTLLKLSSSAPAMTYPELIRKPNIQPELRVQYSTLLREAC</sequence>
<reference evidence="3" key="1">
    <citation type="journal article" date="2019" name="Int. J. Syst. Evol. Microbiol.">
        <title>The Global Catalogue of Microorganisms (GCM) 10K type strain sequencing project: providing services to taxonomists for standard genome sequencing and annotation.</title>
        <authorList>
            <consortium name="The Broad Institute Genomics Platform"/>
            <consortium name="The Broad Institute Genome Sequencing Center for Infectious Disease"/>
            <person name="Wu L."/>
            <person name="Ma J."/>
        </authorList>
    </citation>
    <scope>NUCLEOTIDE SEQUENCE [LARGE SCALE GENOMIC DNA]</scope>
    <source>
        <strain evidence="3">KCTC 12907</strain>
    </source>
</reference>
<evidence type="ECO:0000313" key="3">
    <source>
        <dbReference type="Proteomes" id="UP001596378"/>
    </source>
</evidence>